<dbReference type="STRING" id="1095629.A0A0C9XUW7"/>
<dbReference type="GO" id="GO:0005096">
    <property type="term" value="F:GTPase activator activity"/>
    <property type="evidence" value="ECO:0007669"/>
    <property type="project" value="UniProtKB-KW"/>
</dbReference>
<evidence type="ECO:0000256" key="3">
    <source>
        <dbReference type="SAM" id="Coils"/>
    </source>
</evidence>
<dbReference type="InterPro" id="IPR035969">
    <property type="entry name" value="Rab-GAP_TBC_sf"/>
</dbReference>
<feature type="region of interest" description="Disordered" evidence="4">
    <location>
        <begin position="1"/>
        <end position="41"/>
    </location>
</feature>
<proteinExistence type="predicted"/>
<dbReference type="PROSITE" id="PS50086">
    <property type="entry name" value="TBC_RABGAP"/>
    <property type="match status" value="1"/>
</dbReference>
<dbReference type="Pfam" id="PF23436">
    <property type="entry name" value="RabGap-TBC_2"/>
    <property type="match status" value="1"/>
</dbReference>
<evidence type="ECO:0000256" key="4">
    <source>
        <dbReference type="SAM" id="MobiDB-lite"/>
    </source>
</evidence>
<dbReference type="HOGENOM" id="CLU_005350_11_2_1"/>
<reference evidence="6 7" key="1">
    <citation type="submission" date="2014-04" db="EMBL/GenBank/DDBJ databases">
        <authorList>
            <consortium name="DOE Joint Genome Institute"/>
            <person name="Kuo A."/>
            <person name="Kohler A."/>
            <person name="Nagy L.G."/>
            <person name="Floudas D."/>
            <person name="Copeland A."/>
            <person name="Barry K.W."/>
            <person name="Cichocki N."/>
            <person name="Veneault-Fourrey C."/>
            <person name="LaButti K."/>
            <person name="Lindquist E.A."/>
            <person name="Lipzen A."/>
            <person name="Lundell T."/>
            <person name="Morin E."/>
            <person name="Murat C."/>
            <person name="Sun H."/>
            <person name="Tunlid A."/>
            <person name="Henrissat B."/>
            <person name="Grigoriev I.V."/>
            <person name="Hibbett D.S."/>
            <person name="Martin F."/>
            <person name="Nordberg H.P."/>
            <person name="Cantor M.N."/>
            <person name="Hua S.X."/>
        </authorList>
    </citation>
    <scope>NUCLEOTIDE SEQUENCE [LARGE SCALE GENOMIC DNA]</scope>
    <source>
        <strain evidence="6 7">LaAM-08-1</strain>
    </source>
</reference>
<dbReference type="InterPro" id="IPR000195">
    <property type="entry name" value="Rab-GAP-TBC_dom"/>
</dbReference>
<dbReference type="SUPFAM" id="SSF47923">
    <property type="entry name" value="Ypt/Rab-GAP domain of gyp1p"/>
    <property type="match status" value="2"/>
</dbReference>
<evidence type="ECO:0000313" key="7">
    <source>
        <dbReference type="Proteomes" id="UP000054477"/>
    </source>
</evidence>
<dbReference type="EMBL" id="KN838607">
    <property type="protein sequence ID" value="KIK01417.1"/>
    <property type="molecule type" value="Genomic_DNA"/>
</dbReference>
<protein>
    <recommendedName>
        <fullName evidence="5">Rab-GAP TBC domain-containing protein</fullName>
    </recommendedName>
</protein>
<evidence type="ECO:0000259" key="5">
    <source>
        <dbReference type="PROSITE" id="PS50086"/>
    </source>
</evidence>
<name>A0A0C9XUW7_9AGAR</name>
<feature type="compositionally biased region" description="Basic and acidic residues" evidence="4">
    <location>
        <begin position="21"/>
        <end position="41"/>
    </location>
</feature>
<accession>A0A0C9XUW7</accession>
<dbReference type="SMART" id="SM00164">
    <property type="entry name" value="TBC"/>
    <property type="match status" value="1"/>
</dbReference>
<dbReference type="InterPro" id="IPR050302">
    <property type="entry name" value="Rab_GAP_TBC_domain"/>
</dbReference>
<dbReference type="Gene3D" id="1.10.10.750">
    <property type="entry name" value="Ypt/Rab-GAP domain of gyp1p, domain 1"/>
    <property type="match status" value="1"/>
</dbReference>
<reference evidence="7" key="2">
    <citation type="submission" date="2015-01" db="EMBL/GenBank/DDBJ databases">
        <title>Evolutionary Origins and Diversification of the Mycorrhizal Mutualists.</title>
        <authorList>
            <consortium name="DOE Joint Genome Institute"/>
            <consortium name="Mycorrhizal Genomics Consortium"/>
            <person name="Kohler A."/>
            <person name="Kuo A."/>
            <person name="Nagy L.G."/>
            <person name="Floudas D."/>
            <person name="Copeland A."/>
            <person name="Barry K.W."/>
            <person name="Cichocki N."/>
            <person name="Veneault-Fourrey C."/>
            <person name="LaButti K."/>
            <person name="Lindquist E.A."/>
            <person name="Lipzen A."/>
            <person name="Lundell T."/>
            <person name="Morin E."/>
            <person name="Murat C."/>
            <person name="Riley R."/>
            <person name="Ohm R."/>
            <person name="Sun H."/>
            <person name="Tunlid A."/>
            <person name="Henrissat B."/>
            <person name="Grigoriev I.V."/>
            <person name="Hibbett D.S."/>
            <person name="Martin F."/>
        </authorList>
    </citation>
    <scope>NUCLEOTIDE SEQUENCE [LARGE SCALE GENOMIC DNA]</scope>
    <source>
        <strain evidence="7">LaAM-08-1</strain>
    </source>
</reference>
<dbReference type="Proteomes" id="UP000054477">
    <property type="component" value="Unassembled WGS sequence"/>
</dbReference>
<keyword evidence="7" id="KW-1185">Reference proteome</keyword>
<dbReference type="PANTHER" id="PTHR47219:SF9">
    <property type="entry name" value="GTPASE ACTIVATING PROTEIN AND CENTROSOME-ASSOCIATED, ISOFORM B"/>
    <property type="match status" value="1"/>
</dbReference>
<dbReference type="AlphaFoldDB" id="A0A0C9XUW7"/>
<dbReference type="Gene3D" id="1.10.8.270">
    <property type="entry name" value="putative rabgap domain of human tbc1 domain family member 14 like domains"/>
    <property type="match status" value="1"/>
</dbReference>
<dbReference type="OrthoDB" id="295078at2759"/>
<dbReference type="FunFam" id="1.10.10.750:FF:000003">
    <property type="entry name" value="GTPase activating protein (Evi5)"/>
    <property type="match status" value="1"/>
</dbReference>
<feature type="coiled-coil region" evidence="3">
    <location>
        <begin position="355"/>
        <end position="431"/>
    </location>
</feature>
<evidence type="ECO:0000256" key="1">
    <source>
        <dbReference type="ARBA" id="ARBA00022468"/>
    </source>
</evidence>
<sequence length="454" mass="52642">MQKHEETRKAARGSIDGQQKIQEEFARLQKEKADKSDKPEEGTIDWDFWGAVISDYQGFASQRPKELAQAIARGIPGTLRGMMWQHMAASKDLELESTYLKLLKDSSTHEKAITRDLGRTFPHHDFFTDGQGIGQENLFNVLKAYSLYDHQVGYCQGLPFIVAILLLNMPDEEAFSLLVRLMHVYDLRGHFLPEMPKLQMRLFDRLIEELLPVLHVHFLRQGIKSSMFCSQWFLTMFSYRFPLEIVFRIYDNCLANGIEAIFGFSITLLKKNEEILLSLKFDEILNFLNTRLLDRYKGIPSISFQFLSLTLPQVEHLDSADPDDGGGKYNVDEFVNDAVSLRITPFMLDCYRHEYEDLVRETNKHALEIDELRRSNRSLSIQVKKLEASLAQLNIEHVDLLNDLVKQRLHNEEMEEELVRYKLLYAEVMHENEDAQSSHRISLAQMFSLKKGSS</sequence>
<gene>
    <name evidence="6" type="ORF">K443DRAFT_678418</name>
</gene>
<evidence type="ECO:0000256" key="2">
    <source>
        <dbReference type="ARBA" id="ARBA00023054"/>
    </source>
</evidence>
<dbReference type="Gene3D" id="1.10.472.80">
    <property type="entry name" value="Ypt/Rab-GAP domain of gyp1p, domain 3"/>
    <property type="match status" value="1"/>
</dbReference>
<keyword evidence="1" id="KW-0343">GTPase activation</keyword>
<organism evidence="6 7">
    <name type="scientific">Laccaria amethystina LaAM-08-1</name>
    <dbReference type="NCBI Taxonomy" id="1095629"/>
    <lineage>
        <taxon>Eukaryota</taxon>
        <taxon>Fungi</taxon>
        <taxon>Dikarya</taxon>
        <taxon>Basidiomycota</taxon>
        <taxon>Agaricomycotina</taxon>
        <taxon>Agaricomycetes</taxon>
        <taxon>Agaricomycetidae</taxon>
        <taxon>Agaricales</taxon>
        <taxon>Agaricineae</taxon>
        <taxon>Hydnangiaceae</taxon>
        <taxon>Laccaria</taxon>
    </lineage>
</organism>
<feature type="domain" description="Rab-GAP TBC" evidence="5">
    <location>
        <begin position="74"/>
        <end position="257"/>
    </location>
</feature>
<evidence type="ECO:0000313" key="6">
    <source>
        <dbReference type="EMBL" id="KIK01417.1"/>
    </source>
</evidence>
<keyword evidence="2 3" id="KW-0175">Coiled coil</keyword>
<dbReference type="PANTHER" id="PTHR47219">
    <property type="entry name" value="RAB GTPASE-ACTIVATING PROTEIN 1-LIKE"/>
    <property type="match status" value="1"/>
</dbReference>
<dbReference type="FunFam" id="1.10.8.270:FF:000001">
    <property type="entry name" value="TBC1 domain family member 1"/>
    <property type="match status" value="1"/>
</dbReference>
<dbReference type="GO" id="GO:0031267">
    <property type="term" value="F:small GTPase binding"/>
    <property type="evidence" value="ECO:0007669"/>
    <property type="project" value="TreeGrafter"/>
</dbReference>